<dbReference type="OrthoDB" id="3218134at2"/>
<dbReference type="RefSeq" id="WP_139928130.1">
    <property type="nucleotide sequence ID" value="NZ_CP040915.1"/>
</dbReference>
<dbReference type="AlphaFoldDB" id="A0A5B8C249"/>
<feature type="region of interest" description="Disordered" evidence="2">
    <location>
        <begin position="291"/>
        <end position="329"/>
    </location>
</feature>
<protein>
    <submittedName>
        <fullName evidence="3">DUF881 domain-containing protein</fullName>
    </submittedName>
</protein>
<gene>
    <name evidence="3" type="ORF">FE374_08280</name>
</gene>
<dbReference type="EMBL" id="CP040915">
    <property type="protein sequence ID" value="QDC24614.1"/>
    <property type="molecule type" value="Genomic_DNA"/>
</dbReference>
<name>A0A5B8C249_9MICO</name>
<reference evidence="3 4" key="1">
    <citation type="submission" date="2019-05" db="EMBL/GenBank/DDBJ databases">
        <title>Georgenia *** sp. nov., and Georgenia *** sp. nov., isolated from the intestinal contents of plateau pika (Ochotona curzoniae) in the Qinghai-Tibet plateau of China.</title>
        <authorList>
            <person name="Tian Z."/>
        </authorList>
    </citation>
    <scope>NUCLEOTIDE SEQUENCE [LARGE SCALE GENOMIC DNA]</scope>
    <source>
        <strain evidence="3 4">Z443</strain>
    </source>
</reference>
<dbReference type="KEGG" id="gyu:FE374_08280"/>
<dbReference type="Proteomes" id="UP000314616">
    <property type="component" value="Chromosome"/>
</dbReference>
<evidence type="ECO:0000256" key="2">
    <source>
        <dbReference type="SAM" id="MobiDB-lite"/>
    </source>
</evidence>
<proteinExistence type="inferred from homology"/>
<evidence type="ECO:0000313" key="3">
    <source>
        <dbReference type="EMBL" id="QDC24614.1"/>
    </source>
</evidence>
<accession>A0A5B8C249</accession>
<feature type="compositionally biased region" description="Low complexity" evidence="2">
    <location>
        <begin position="291"/>
        <end position="307"/>
    </location>
</feature>
<evidence type="ECO:0000256" key="1">
    <source>
        <dbReference type="ARBA" id="ARBA00009108"/>
    </source>
</evidence>
<dbReference type="PANTHER" id="PTHR37313">
    <property type="entry name" value="UPF0749 PROTEIN RV1825"/>
    <property type="match status" value="1"/>
</dbReference>
<sequence>MSPTDDGAASAGGTGPTPGPGGRRRPDESMSLLRDVLDNPLDAGYTAWAARAAGAEPPSALPWWRRGFVVLACAVIGAGAVWSARALRPAEEVVTSAYGLLVEEIDQRRAEGDALHRDNDVTAAEIEQLQEAALAGQAEELLERGRVLGVASGQTRVRGEGLVIELADSRAAQEGAPGTEDERVQDIDLQVLVNALWASGAEAIAIDGQRLGSTSAIRAAGQTILVNLVPVVSPYVVEVVGDPVDLQTELSRTAAANHLSVLRTTYDITVSMRPADDLDLGGNPSRMLRFAEPVTGAPGAPEGAGTAPPGPGVPGSGQDSAGTTDGGVS</sequence>
<comment type="similarity">
    <text evidence="1">Belongs to the UPF0749 family.</text>
</comment>
<dbReference type="GO" id="GO:0005886">
    <property type="term" value="C:plasma membrane"/>
    <property type="evidence" value="ECO:0007669"/>
    <property type="project" value="TreeGrafter"/>
</dbReference>
<feature type="region of interest" description="Disordered" evidence="2">
    <location>
        <begin position="1"/>
        <end position="28"/>
    </location>
</feature>
<dbReference type="Pfam" id="PF05949">
    <property type="entry name" value="DUF881"/>
    <property type="match status" value="1"/>
</dbReference>
<organism evidence="3 4">
    <name type="scientific">Georgenia yuyongxinii</name>
    <dbReference type="NCBI Taxonomy" id="2589797"/>
    <lineage>
        <taxon>Bacteria</taxon>
        <taxon>Bacillati</taxon>
        <taxon>Actinomycetota</taxon>
        <taxon>Actinomycetes</taxon>
        <taxon>Micrococcales</taxon>
        <taxon>Bogoriellaceae</taxon>
        <taxon>Georgenia</taxon>
    </lineage>
</organism>
<evidence type="ECO:0000313" key="4">
    <source>
        <dbReference type="Proteomes" id="UP000314616"/>
    </source>
</evidence>
<dbReference type="Gene3D" id="3.30.70.1880">
    <property type="entry name" value="Protein of unknown function DUF881"/>
    <property type="match status" value="1"/>
</dbReference>
<dbReference type="InterPro" id="IPR010273">
    <property type="entry name" value="DUF881"/>
</dbReference>
<dbReference type="PANTHER" id="PTHR37313:SF1">
    <property type="entry name" value="UPF0749 PROTEIN RV1823"/>
    <property type="match status" value="1"/>
</dbReference>